<keyword evidence="2" id="KW-1185">Reference proteome</keyword>
<name>A0A1I7X4L6_HETBA</name>
<proteinExistence type="predicted"/>
<feature type="transmembrane region" description="Helical" evidence="1">
    <location>
        <begin position="6"/>
        <end position="31"/>
    </location>
</feature>
<evidence type="ECO:0000256" key="1">
    <source>
        <dbReference type="SAM" id="Phobius"/>
    </source>
</evidence>
<protein>
    <submittedName>
        <fullName evidence="3">P6</fullName>
    </submittedName>
</protein>
<evidence type="ECO:0000313" key="2">
    <source>
        <dbReference type="Proteomes" id="UP000095283"/>
    </source>
</evidence>
<dbReference type="WBParaSite" id="Hba_12401">
    <property type="protein sequence ID" value="Hba_12401"/>
    <property type="gene ID" value="Hba_12401"/>
</dbReference>
<reference evidence="3" key="1">
    <citation type="submission" date="2016-11" db="UniProtKB">
        <authorList>
            <consortium name="WormBaseParasite"/>
        </authorList>
    </citation>
    <scope>IDENTIFICATION</scope>
</reference>
<sequence length="65" mass="7238">MAVIPICLIIIASVLIVLLTACTIFSCWIYCKVFTIKHNQPNDDHSDLVIEQPVKDITPEVVSLV</sequence>
<accession>A0A1I7X4L6</accession>
<keyword evidence="1" id="KW-0812">Transmembrane</keyword>
<keyword evidence="1" id="KW-1133">Transmembrane helix</keyword>
<evidence type="ECO:0000313" key="3">
    <source>
        <dbReference type="WBParaSite" id="Hba_12401"/>
    </source>
</evidence>
<organism evidence="2 3">
    <name type="scientific">Heterorhabditis bacteriophora</name>
    <name type="common">Entomopathogenic nematode worm</name>
    <dbReference type="NCBI Taxonomy" id="37862"/>
    <lineage>
        <taxon>Eukaryota</taxon>
        <taxon>Metazoa</taxon>
        <taxon>Ecdysozoa</taxon>
        <taxon>Nematoda</taxon>
        <taxon>Chromadorea</taxon>
        <taxon>Rhabditida</taxon>
        <taxon>Rhabditina</taxon>
        <taxon>Rhabditomorpha</taxon>
        <taxon>Strongyloidea</taxon>
        <taxon>Heterorhabditidae</taxon>
        <taxon>Heterorhabditis</taxon>
    </lineage>
</organism>
<dbReference type="Proteomes" id="UP000095283">
    <property type="component" value="Unplaced"/>
</dbReference>
<keyword evidence="1" id="KW-0472">Membrane</keyword>
<dbReference type="AlphaFoldDB" id="A0A1I7X4L6"/>